<dbReference type="InterPro" id="IPR050450">
    <property type="entry name" value="COX15/CtaA_HemeA_synthase"/>
</dbReference>
<evidence type="ECO:0000256" key="4">
    <source>
        <dbReference type="ARBA" id="ARBA00022723"/>
    </source>
</evidence>
<evidence type="ECO:0000256" key="2">
    <source>
        <dbReference type="ARBA" id="ARBA00022475"/>
    </source>
</evidence>
<comment type="pathway">
    <text evidence="11">Porphyrin-containing compound metabolism.</text>
</comment>
<protein>
    <submittedName>
        <fullName evidence="13">COX15/CtaA family protein</fullName>
    </submittedName>
</protein>
<evidence type="ECO:0000256" key="12">
    <source>
        <dbReference type="SAM" id="Phobius"/>
    </source>
</evidence>
<evidence type="ECO:0000256" key="7">
    <source>
        <dbReference type="ARBA" id="ARBA00023004"/>
    </source>
</evidence>
<dbReference type="EMBL" id="JAQAGZ010000009">
    <property type="protein sequence ID" value="MCZ8513679.1"/>
    <property type="molecule type" value="Genomic_DNA"/>
</dbReference>
<evidence type="ECO:0000256" key="6">
    <source>
        <dbReference type="ARBA" id="ARBA00023002"/>
    </source>
</evidence>
<keyword evidence="8" id="KW-0350">Heme biosynthesis</keyword>
<keyword evidence="7" id="KW-0408">Iron</keyword>
<sequence length="185" mass="20848">MGCGKSFPFCNGSIMPWTGDIHAWIEFGHRLLVFSVSVLLTSLSVTAWRKYKSNRKVQLTIISAILGIILESTLGTLSVFFVSPPAIMAMHMGIALISFGALVVLTMTIYQIDYFDKLSKYPGSKKISRLIWITLMYLYLAIYFGAYVTSSGAGAYFNGFMYPNYTRKHFLLTLLTEVLLLDYLF</sequence>
<feature type="transmembrane region" description="Helical" evidence="12">
    <location>
        <begin position="27"/>
        <end position="47"/>
    </location>
</feature>
<reference evidence="13 14" key="1">
    <citation type="submission" date="2022-12" db="EMBL/GenBank/DDBJ databases">
        <title>Draft genome sequence of Paenibacillus sp. dW9.</title>
        <authorList>
            <person name="Choi E.-W."/>
            <person name="Kim D.-U."/>
        </authorList>
    </citation>
    <scope>NUCLEOTIDE SEQUENCE [LARGE SCALE GENOMIC DNA]</scope>
    <source>
        <strain evidence="14">dW9</strain>
    </source>
</reference>
<keyword evidence="6" id="KW-0560">Oxidoreductase</keyword>
<feature type="transmembrane region" description="Helical" evidence="12">
    <location>
        <begin position="59"/>
        <end position="82"/>
    </location>
</feature>
<dbReference type="InterPro" id="IPR003780">
    <property type="entry name" value="COX15/CtaA_fam"/>
</dbReference>
<dbReference type="Proteomes" id="UP001527882">
    <property type="component" value="Unassembled WGS sequence"/>
</dbReference>
<dbReference type="PANTHER" id="PTHR35457">
    <property type="entry name" value="HEME A SYNTHASE"/>
    <property type="match status" value="1"/>
</dbReference>
<proteinExistence type="predicted"/>
<dbReference type="RefSeq" id="WP_269882203.1">
    <property type="nucleotide sequence ID" value="NZ_JAQAGZ010000009.1"/>
</dbReference>
<keyword evidence="3 12" id="KW-0812">Transmembrane</keyword>
<evidence type="ECO:0000256" key="8">
    <source>
        <dbReference type="ARBA" id="ARBA00023133"/>
    </source>
</evidence>
<comment type="caution">
    <text evidence="13">The sequence shown here is derived from an EMBL/GenBank/DDBJ whole genome shotgun (WGS) entry which is preliminary data.</text>
</comment>
<name>A0ABT4Q9W5_9BACL</name>
<evidence type="ECO:0000256" key="3">
    <source>
        <dbReference type="ARBA" id="ARBA00022692"/>
    </source>
</evidence>
<comment type="subcellular location">
    <subcellularLocation>
        <location evidence="1">Membrane</location>
        <topology evidence="1">Multi-pass membrane protein</topology>
    </subcellularLocation>
</comment>
<dbReference type="PANTHER" id="PTHR35457:SF1">
    <property type="entry name" value="HEME A SYNTHASE"/>
    <property type="match status" value="1"/>
</dbReference>
<keyword evidence="9 12" id="KW-0472">Membrane</keyword>
<evidence type="ECO:0000256" key="5">
    <source>
        <dbReference type="ARBA" id="ARBA00022989"/>
    </source>
</evidence>
<organism evidence="13 14">
    <name type="scientific">Paenibacillus gyeongsangnamensis</name>
    <dbReference type="NCBI Taxonomy" id="3388067"/>
    <lineage>
        <taxon>Bacteria</taxon>
        <taxon>Bacillati</taxon>
        <taxon>Bacillota</taxon>
        <taxon>Bacilli</taxon>
        <taxon>Bacillales</taxon>
        <taxon>Paenibacillaceae</taxon>
        <taxon>Paenibacillus</taxon>
    </lineage>
</organism>
<feature type="transmembrane region" description="Helical" evidence="12">
    <location>
        <begin position="130"/>
        <end position="148"/>
    </location>
</feature>
<evidence type="ECO:0000313" key="14">
    <source>
        <dbReference type="Proteomes" id="UP001527882"/>
    </source>
</evidence>
<evidence type="ECO:0000313" key="13">
    <source>
        <dbReference type="EMBL" id="MCZ8513679.1"/>
    </source>
</evidence>
<keyword evidence="14" id="KW-1185">Reference proteome</keyword>
<keyword evidence="10" id="KW-1015">Disulfide bond</keyword>
<evidence type="ECO:0000256" key="9">
    <source>
        <dbReference type="ARBA" id="ARBA00023136"/>
    </source>
</evidence>
<keyword evidence="4" id="KW-0479">Metal-binding</keyword>
<keyword evidence="5 12" id="KW-1133">Transmembrane helix</keyword>
<gene>
    <name evidence="13" type="ORF">O9H85_14780</name>
</gene>
<evidence type="ECO:0000256" key="10">
    <source>
        <dbReference type="ARBA" id="ARBA00023157"/>
    </source>
</evidence>
<feature type="transmembrane region" description="Helical" evidence="12">
    <location>
        <begin position="88"/>
        <end position="110"/>
    </location>
</feature>
<evidence type="ECO:0000256" key="1">
    <source>
        <dbReference type="ARBA" id="ARBA00004141"/>
    </source>
</evidence>
<evidence type="ECO:0000256" key="11">
    <source>
        <dbReference type="ARBA" id="ARBA00023444"/>
    </source>
</evidence>
<keyword evidence="2" id="KW-1003">Cell membrane</keyword>
<accession>A0ABT4Q9W5</accession>
<dbReference type="Pfam" id="PF02628">
    <property type="entry name" value="COX15-CtaA"/>
    <property type="match status" value="1"/>
</dbReference>